<gene>
    <name evidence="1" type="ORF">GCM10007147_36460</name>
</gene>
<protein>
    <recommendedName>
        <fullName evidence="3">DUF1440 domain-containing protein</fullName>
    </recommendedName>
</protein>
<name>A0A918XIR8_9ACTN</name>
<organism evidence="1 2">
    <name type="scientific">Nocardiopsis kunsanensis</name>
    <dbReference type="NCBI Taxonomy" id="141693"/>
    <lineage>
        <taxon>Bacteria</taxon>
        <taxon>Bacillati</taxon>
        <taxon>Actinomycetota</taxon>
        <taxon>Actinomycetes</taxon>
        <taxon>Streptosporangiales</taxon>
        <taxon>Nocardiopsidaceae</taxon>
        <taxon>Nocardiopsis</taxon>
    </lineage>
</organism>
<dbReference type="EMBL" id="BMXL01000024">
    <property type="protein sequence ID" value="GHD32645.1"/>
    <property type="molecule type" value="Genomic_DNA"/>
</dbReference>
<evidence type="ECO:0000313" key="1">
    <source>
        <dbReference type="EMBL" id="GHD32645.1"/>
    </source>
</evidence>
<accession>A0A918XIR8</accession>
<proteinExistence type="predicted"/>
<dbReference type="AlphaFoldDB" id="A0A918XIR8"/>
<dbReference type="Proteomes" id="UP000654947">
    <property type="component" value="Unassembled WGS sequence"/>
</dbReference>
<comment type="caution">
    <text evidence="1">The sequence shown here is derived from an EMBL/GenBank/DDBJ whole genome shotgun (WGS) entry which is preliminary data.</text>
</comment>
<evidence type="ECO:0000313" key="2">
    <source>
        <dbReference type="Proteomes" id="UP000654947"/>
    </source>
</evidence>
<sequence length="156" mass="15292">MRVLRLLSGASAAAGRGLLAGLAGTAAMTVSSTLEARIRGRGGSSAPADAAAVALGVHPEGEGGGRFSTLVHWGYGTGWGAVRGLVGWAGLSGTPATAAHLAAVWGGEQVVLPATGTSGPATAWGVEEIAIDLLHHSVYAAATGVVYEALDRAGPA</sequence>
<evidence type="ECO:0008006" key="3">
    <source>
        <dbReference type="Google" id="ProtNLM"/>
    </source>
</evidence>
<dbReference type="RefSeq" id="WP_017577859.1">
    <property type="nucleotide sequence ID" value="NZ_BMXL01000024.1"/>
</dbReference>
<reference evidence="1 2" key="1">
    <citation type="journal article" date="2014" name="Int. J. Syst. Evol. Microbiol.">
        <title>Complete genome sequence of Corynebacterium casei LMG S-19264T (=DSM 44701T), isolated from a smear-ripened cheese.</title>
        <authorList>
            <consortium name="US DOE Joint Genome Institute (JGI-PGF)"/>
            <person name="Walter F."/>
            <person name="Albersmeier A."/>
            <person name="Kalinowski J."/>
            <person name="Ruckert C."/>
        </authorList>
    </citation>
    <scope>NUCLEOTIDE SEQUENCE [LARGE SCALE GENOMIC DNA]</scope>
    <source>
        <strain evidence="1 2">KCTC 19473</strain>
    </source>
</reference>
<keyword evidence="2" id="KW-1185">Reference proteome</keyword>